<evidence type="ECO:0000313" key="2">
    <source>
        <dbReference type="EMBL" id="NJC74071.1"/>
    </source>
</evidence>
<gene>
    <name evidence="2" type="ORF">HC031_30800</name>
</gene>
<evidence type="ECO:0000256" key="1">
    <source>
        <dbReference type="SAM" id="MobiDB-lite"/>
    </source>
</evidence>
<dbReference type="Gene3D" id="3.40.630.10">
    <property type="entry name" value="Zn peptidases"/>
    <property type="match status" value="1"/>
</dbReference>
<dbReference type="InterPro" id="IPR052030">
    <property type="entry name" value="Peptidase_M20/M20A_hydrolases"/>
</dbReference>
<feature type="compositionally biased region" description="Basic and acidic residues" evidence="1">
    <location>
        <begin position="100"/>
        <end position="115"/>
    </location>
</feature>
<dbReference type="PANTHER" id="PTHR30575:SF3">
    <property type="entry name" value="PEPTIDASE M20 DIMERISATION DOMAIN-CONTAINING PROTEIN"/>
    <property type="match status" value="1"/>
</dbReference>
<dbReference type="PANTHER" id="PTHR30575">
    <property type="entry name" value="PEPTIDASE M20"/>
    <property type="match status" value="1"/>
</dbReference>
<accession>A0ABX0Y6M6</accession>
<proteinExistence type="predicted"/>
<organism evidence="2 3">
    <name type="scientific">Planosporangium thailandense</name>
    <dbReference type="NCBI Taxonomy" id="765197"/>
    <lineage>
        <taxon>Bacteria</taxon>
        <taxon>Bacillati</taxon>
        <taxon>Actinomycetota</taxon>
        <taxon>Actinomycetes</taxon>
        <taxon>Micromonosporales</taxon>
        <taxon>Micromonosporaceae</taxon>
        <taxon>Planosporangium</taxon>
    </lineage>
</organism>
<feature type="region of interest" description="Disordered" evidence="1">
    <location>
        <begin position="96"/>
        <end position="115"/>
    </location>
</feature>
<dbReference type="EMBL" id="JAATVY010000044">
    <property type="protein sequence ID" value="NJC74071.1"/>
    <property type="molecule type" value="Genomic_DNA"/>
</dbReference>
<name>A0ABX0Y6M6_9ACTN</name>
<sequence>MDAAKESARAWVDEHRDEVSRWHRTIWELAEPAWREYESARWYADTLRRHGFDVEEGSGGMPTAFCARWTNGAPGAGPTLLTYAEYDAVPGNCQAATTERQPREGLSEHAAGHTDPHSALGISTLAGLLATQQAMREHDIAGTLVYTGEPAEKVQGSKVVHGLRGYYDGVDAILSFHPFYMLPLCNTVRWDTHCGAYYSRIYTFTCEQPETWGYADPDSPIPASHSAARAPGANAALFTMYSLTKTTQDSMLPATGGWSLSEAILTAGQATADNLPAGMAQIQYSWRVPDVASAEAVLAVLDANAEAAARTAHCTVEARWVARNRPGLANHTLAQVTWANLEEVGAPQFGPEAVAIAQQLQKSLGLTPDEQPFLPETLRTIAPWDAEELLRRHLPPEQRNWTSDDYVEMTWYAPTIRFYMARPALAVQPGQAGYPSWVMNALGGIPETIDPMIEATAKVVTGTMLDLLRSPETLESAADEHRRRRAEAGDTPPLLTEDFQPPIDYRWPEYVTTARGREWWIPTTAKEAR</sequence>
<dbReference type="RefSeq" id="WP_167928974.1">
    <property type="nucleotide sequence ID" value="NZ_JAATVY010000044.1"/>
</dbReference>
<dbReference type="SUPFAM" id="SSF53187">
    <property type="entry name" value="Zn-dependent exopeptidases"/>
    <property type="match status" value="1"/>
</dbReference>
<feature type="region of interest" description="Disordered" evidence="1">
    <location>
        <begin position="475"/>
        <end position="498"/>
    </location>
</feature>
<protein>
    <submittedName>
        <fullName evidence="2">Amidohydrolase</fullName>
    </submittedName>
</protein>
<evidence type="ECO:0000313" key="3">
    <source>
        <dbReference type="Proteomes" id="UP000722989"/>
    </source>
</evidence>
<dbReference type="Proteomes" id="UP000722989">
    <property type="component" value="Unassembled WGS sequence"/>
</dbReference>
<comment type="caution">
    <text evidence="2">The sequence shown here is derived from an EMBL/GenBank/DDBJ whole genome shotgun (WGS) entry which is preliminary data.</text>
</comment>
<keyword evidence="3" id="KW-1185">Reference proteome</keyword>
<reference evidence="2 3" key="1">
    <citation type="submission" date="2020-03" db="EMBL/GenBank/DDBJ databases">
        <title>WGS of the type strain of Planosporangium spp.</title>
        <authorList>
            <person name="Thawai C."/>
        </authorList>
    </citation>
    <scope>NUCLEOTIDE SEQUENCE [LARGE SCALE GENOMIC DNA]</scope>
    <source>
        <strain evidence="2 3">TBRC 5610</strain>
    </source>
</reference>